<accession>A0A921KA90</accession>
<evidence type="ECO:0000256" key="1">
    <source>
        <dbReference type="SAM" id="MobiDB-lite"/>
    </source>
</evidence>
<reference evidence="3" key="1">
    <citation type="journal article" date="2021" name="PeerJ">
        <title>Extensive microbial diversity within the chicken gut microbiome revealed by metagenomics and culture.</title>
        <authorList>
            <person name="Gilroy R."/>
            <person name="Ravi A."/>
            <person name="Getino M."/>
            <person name="Pursley I."/>
            <person name="Horton D.L."/>
            <person name="Alikhan N.F."/>
            <person name="Baker D."/>
            <person name="Gharbi K."/>
            <person name="Hall N."/>
            <person name="Watson M."/>
            <person name="Adriaenssens E.M."/>
            <person name="Foster-Nyarko E."/>
            <person name="Jarju S."/>
            <person name="Secka A."/>
            <person name="Antonio M."/>
            <person name="Oren A."/>
            <person name="Chaudhuri R.R."/>
            <person name="La Ragione R."/>
            <person name="Hildebrand F."/>
            <person name="Pallen M.J."/>
        </authorList>
    </citation>
    <scope>NUCLEOTIDE SEQUENCE</scope>
    <source>
        <strain evidence="3">578</strain>
    </source>
</reference>
<evidence type="ECO:0000313" key="4">
    <source>
        <dbReference type="Proteomes" id="UP000715651"/>
    </source>
</evidence>
<keyword evidence="2" id="KW-0472">Membrane</keyword>
<organism evidence="3 4">
    <name type="scientific">Aeriscardovia aeriphila</name>
    <dbReference type="NCBI Taxonomy" id="218139"/>
    <lineage>
        <taxon>Bacteria</taxon>
        <taxon>Bacillati</taxon>
        <taxon>Actinomycetota</taxon>
        <taxon>Actinomycetes</taxon>
        <taxon>Bifidobacteriales</taxon>
        <taxon>Bifidobacteriaceae</taxon>
        <taxon>Aeriscardovia</taxon>
    </lineage>
</organism>
<gene>
    <name evidence="3" type="ORF">K8U78_01115</name>
</gene>
<reference evidence="3" key="2">
    <citation type="submission" date="2021-09" db="EMBL/GenBank/DDBJ databases">
        <authorList>
            <person name="Gilroy R."/>
        </authorList>
    </citation>
    <scope>NUCLEOTIDE SEQUENCE</scope>
    <source>
        <strain evidence="3">578</strain>
    </source>
</reference>
<feature type="region of interest" description="Disordered" evidence="1">
    <location>
        <begin position="1"/>
        <end position="42"/>
    </location>
</feature>
<feature type="compositionally biased region" description="Basic and acidic residues" evidence="1">
    <location>
        <begin position="28"/>
        <end position="42"/>
    </location>
</feature>
<keyword evidence="2" id="KW-0812">Transmembrane</keyword>
<keyword evidence="2" id="KW-1133">Transmembrane helix</keyword>
<dbReference type="Proteomes" id="UP000715651">
    <property type="component" value="Unassembled WGS sequence"/>
</dbReference>
<sequence>MSSMNPENKPSGQPSFDEIVENASTTPRETEREQVKKQQEPRNKAVTAVVSVIIGLVLVVVIGLITAFVYPGWASNFMKPNQQATSVTVQKRSEQKATATPDALPADATTLLKAMPDLVGSYARKTVADSQDWQSANPIEAHSVVYSTGEEAQNVTLVVGQWSKDDAAQSQYDSLVKGLSGKLLASGDVMVSGKQTGQYEVHETGSGSATAVWRNATCVFQVTGSTDAVKNFYQQFPL</sequence>
<feature type="compositionally biased region" description="Polar residues" evidence="1">
    <location>
        <begin position="1"/>
        <end position="14"/>
    </location>
</feature>
<comment type="caution">
    <text evidence="3">The sequence shown here is derived from an EMBL/GenBank/DDBJ whole genome shotgun (WGS) entry which is preliminary data.</text>
</comment>
<proteinExistence type="predicted"/>
<dbReference type="EMBL" id="DYWK01000002">
    <property type="protein sequence ID" value="HJF17765.1"/>
    <property type="molecule type" value="Genomic_DNA"/>
</dbReference>
<protein>
    <submittedName>
        <fullName evidence="3">Uncharacterized protein</fullName>
    </submittedName>
</protein>
<feature type="transmembrane region" description="Helical" evidence="2">
    <location>
        <begin position="46"/>
        <end position="73"/>
    </location>
</feature>
<name>A0A921KA90_9BIFI</name>
<evidence type="ECO:0000313" key="3">
    <source>
        <dbReference type="EMBL" id="HJF17765.1"/>
    </source>
</evidence>
<dbReference type="AlphaFoldDB" id="A0A921KA90"/>
<evidence type="ECO:0000256" key="2">
    <source>
        <dbReference type="SAM" id="Phobius"/>
    </source>
</evidence>